<gene>
    <name evidence="1" type="ORF">RF11_04571</name>
</gene>
<proteinExistence type="predicted"/>
<sequence length="200" mass="23336">MNDNSMKIDHKYIFKNEWEKTYPIRAVKYDQHSFYCLPCGTKITCAYNGIRSVKKHCETLKHSQSLKREQNIVSQSVMVHPNQVPVGKHSLNSSFSESRKKGYLAEKRSHKAKAMKNLDEMSKLSKIPKNELKSSSNNDDLNMMKLLEICKNKYGVKVDVEMNNDHDLETGQNYKTIVQDIKEELLFLQFVLKQLRSYIQ</sequence>
<name>A0A0C2J489_THEKT</name>
<dbReference type="Proteomes" id="UP000031668">
    <property type="component" value="Unassembled WGS sequence"/>
</dbReference>
<keyword evidence="2" id="KW-1185">Reference proteome</keyword>
<accession>A0A0C2J489</accession>
<comment type="caution">
    <text evidence="1">The sequence shown here is derived from an EMBL/GenBank/DDBJ whole genome shotgun (WGS) entry which is preliminary data.</text>
</comment>
<dbReference type="EMBL" id="JWZT01004530">
    <property type="protein sequence ID" value="KII63902.1"/>
    <property type="molecule type" value="Genomic_DNA"/>
</dbReference>
<protein>
    <submittedName>
        <fullName evidence="1">Uncharacterized protein</fullName>
    </submittedName>
</protein>
<dbReference type="AlphaFoldDB" id="A0A0C2J489"/>
<evidence type="ECO:0000313" key="2">
    <source>
        <dbReference type="Proteomes" id="UP000031668"/>
    </source>
</evidence>
<reference evidence="1 2" key="1">
    <citation type="journal article" date="2014" name="Genome Biol. Evol.">
        <title>The genome of the myxosporean Thelohanellus kitauei shows adaptations to nutrient acquisition within its fish host.</title>
        <authorList>
            <person name="Yang Y."/>
            <person name="Xiong J."/>
            <person name="Zhou Z."/>
            <person name="Huo F."/>
            <person name="Miao W."/>
            <person name="Ran C."/>
            <person name="Liu Y."/>
            <person name="Zhang J."/>
            <person name="Feng J."/>
            <person name="Wang M."/>
            <person name="Wang M."/>
            <person name="Wang L."/>
            <person name="Yao B."/>
        </authorList>
    </citation>
    <scope>NUCLEOTIDE SEQUENCE [LARGE SCALE GENOMIC DNA]</scope>
    <source>
        <strain evidence="1">Wuqing</strain>
    </source>
</reference>
<evidence type="ECO:0000313" key="1">
    <source>
        <dbReference type="EMBL" id="KII63902.1"/>
    </source>
</evidence>
<organism evidence="1 2">
    <name type="scientific">Thelohanellus kitauei</name>
    <name type="common">Myxosporean</name>
    <dbReference type="NCBI Taxonomy" id="669202"/>
    <lineage>
        <taxon>Eukaryota</taxon>
        <taxon>Metazoa</taxon>
        <taxon>Cnidaria</taxon>
        <taxon>Myxozoa</taxon>
        <taxon>Myxosporea</taxon>
        <taxon>Bivalvulida</taxon>
        <taxon>Platysporina</taxon>
        <taxon>Myxobolidae</taxon>
        <taxon>Thelohanellus</taxon>
    </lineage>
</organism>